<feature type="region of interest" description="Disordered" evidence="1">
    <location>
        <begin position="605"/>
        <end position="629"/>
    </location>
</feature>
<dbReference type="GO" id="GO:1990112">
    <property type="term" value="C:RQC complex"/>
    <property type="evidence" value="ECO:0007669"/>
    <property type="project" value="TreeGrafter"/>
</dbReference>
<sequence length="629" mass="70761">MNQAALVAKDDSSDEEDTVQTKKGASAGFQFLDDSDESDSSKDSDDDDKESPKVVAALLPPPPTTSLSKKAKKKAKKQYVELPRLRKVVNFTCTCDRNMGASDDGVDELLDELASQNIDEEKPTFVERPAERNTLLAANAGALNADKEMKRLFGVKNSRESLKNAKNNPRNTARRTTKKMILVTPDDTWPRPPTFVGGGIRWTRVDKPSCPSWEYGCDYFQIDWSIEYKKMQEQFQVLQMTHDPQAIVHYLHKHPYHVDALLQMSEVFQHHGQMDHSTECIKKCVYLMELAWGEHFNVNTGLCRMDITMGDNKSFYRALFFLMRQVGRRGCVRSAFELARLIWSMDPKGDPLHVLLCLDYYALAARQCQFVVDLYESNTEVVVRDAKSAAVPSVAPTTVAELPGLQFSVALARFLLGDEVRAVDELASALGKYPRVLVPLTEKCGISTTTKAWQDVLCSAVFANAPHIDDNGVVAHLLNIYVTRHASLWKVNDIQAFLLKAATKTSASYNRSTFVKDLPPVVQKYMRAISPDFSDDVTTLPPDHPMMMQPDHGQMEMDLENMDPAMIAQLQAQLEAEQARHGGNLPADAHPLLLFLQTFLPWNRIQQPNPNQRPANFNENPVYEPNNEQ</sequence>
<proteinExistence type="predicted"/>
<evidence type="ECO:0000313" key="3">
    <source>
        <dbReference type="EMBL" id="VFT92307.1"/>
    </source>
</evidence>
<feature type="compositionally biased region" description="Acidic residues" evidence="1">
    <location>
        <begin position="33"/>
        <end position="49"/>
    </location>
</feature>
<feature type="compositionally biased region" description="Polar residues" evidence="1">
    <location>
        <begin position="605"/>
        <end position="619"/>
    </location>
</feature>
<accession>A0A485L3V6</accession>
<name>A0A485L3V6_9STRA</name>
<protein>
    <submittedName>
        <fullName evidence="3">Aste57867_15505 protein</fullName>
    </submittedName>
</protein>
<evidence type="ECO:0000256" key="1">
    <source>
        <dbReference type="SAM" id="MobiDB-lite"/>
    </source>
</evidence>
<dbReference type="EMBL" id="VJMH01005681">
    <property type="protein sequence ID" value="KAF0693547.1"/>
    <property type="molecule type" value="Genomic_DNA"/>
</dbReference>
<keyword evidence="4" id="KW-1185">Reference proteome</keyword>
<evidence type="ECO:0000313" key="2">
    <source>
        <dbReference type="EMBL" id="KAF0693547.1"/>
    </source>
</evidence>
<dbReference type="PANTHER" id="PTHR22684">
    <property type="entry name" value="NULP1-RELATED"/>
    <property type="match status" value="1"/>
</dbReference>
<dbReference type="AlphaFoldDB" id="A0A485L3V6"/>
<dbReference type="Proteomes" id="UP000332933">
    <property type="component" value="Unassembled WGS sequence"/>
</dbReference>
<feature type="region of interest" description="Disordered" evidence="1">
    <location>
        <begin position="1"/>
        <end position="72"/>
    </location>
</feature>
<dbReference type="Pfam" id="PF04910">
    <property type="entry name" value="Tcf25"/>
    <property type="match status" value="1"/>
</dbReference>
<dbReference type="OrthoDB" id="205993at2759"/>
<dbReference type="EMBL" id="CAADRA010005702">
    <property type="protein sequence ID" value="VFT92307.1"/>
    <property type="molecule type" value="Genomic_DNA"/>
</dbReference>
<reference evidence="3 4" key="1">
    <citation type="submission" date="2019-03" db="EMBL/GenBank/DDBJ databases">
        <authorList>
            <person name="Gaulin E."/>
            <person name="Dumas B."/>
        </authorList>
    </citation>
    <scope>NUCLEOTIDE SEQUENCE [LARGE SCALE GENOMIC DNA]</scope>
    <source>
        <strain evidence="3">CBS 568.67</strain>
    </source>
</reference>
<gene>
    <name evidence="3" type="primary">Aste57867_15505</name>
    <name evidence="2" type="ORF">As57867_015449</name>
    <name evidence="3" type="ORF">ASTE57867_15505</name>
</gene>
<organism evidence="3 4">
    <name type="scientific">Aphanomyces stellatus</name>
    <dbReference type="NCBI Taxonomy" id="120398"/>
    <lineage>
        <taxon>Eukaryota</taxon>
        <taxon>Sar</taxon>
        <taxon>Stramenopiles</taxon>
        <taxon>Oomycota</taxon>
        <taxon>Saprolegniomycetes</taxon>
        <taxon>Saprolegniales</taxon>
        <taxon>Verrucalvaceae</taxon>
        <taxon>Aphanomyces</taxon>
    </lineage>
</organism>
<reference evidence="2" key="2">
    <citation type="submission" date="2019-06" db="EMBL/GenBank/DDBJ databases">
        <title>Genomics analysis of Aphanomyces spp. identifies a new class of oomycete effector associated with host adaptation.</title>
        <authorList>
            <person name="Gaulin E."/>
        </authorList>
    </citation>
    <scope>NUCLEOTIDE SEQUENCE</scope>
    <source>
        <strain evidence="2">CBS 578.67</strain>
    </source>
</reference>
<dbReference type="InterPro" id="IPR006994">
    <property type="entry name" value="TCF25/Rqc1"/>
</dbReference>
<evidence type="ECO:0000313" key="4">
    <source>
        <dbReference type="Proteomes" id="UP000332933"/>
    </source>
</evidence>
<dbReference type="PANTHER" id="PTHR22684:SF0">
    <property type="entry name" value="RIBOSOME QUALITY CONTROL COMPLEX SUBUNIT TCF25"/>
    <property type="match status" value="1"/>
</dbReference>